<reference evidence="2 3" key="1">
    <citation type="journal article" date="2013" name="Genome Announc.">
        <title>Genome Sequence of Sporolactobacillus laevolacticus DSM442, an Efficient Polymer-Grade D-Lactate Producer from Agricultural Waste Cottonseed as a Nitrogen Source.</title>
        <authorList>
            <person name="Wang H."/>
            <person name="Wang L."/>
            <person name="Ju J."/>
            <person name="Yu B."/>
            <person name="Ma Y."/>
        </authorList>
    </citation>
    <scope>NUCLEOTIDE SEQUENCE [LARGE SCALE GENOMIC DNA]</scope>
    <source>
        <strain evidence="2 3">DSM 442</strain>
    </source>
</reference>
<dbReference type="EMBL" id="AWTC01000005">
    <property type="protein sequence ID" value="EST12376.1"/>
    <property type="molecule type" value="Genomic_DNA"/>
</dbReference>
<dbReference type="Proteomes" id="UP000018296">
    <property type="component" value="Unassembled WGS sequence"/>
</dbReference>
<dbReference type="STRING" id="1395513.P343_06975"/>
<keyword evidence="2" id="KW-0808">Transferase</keyword>
<dbReference type="SUPFAM" id="SSF56399">
    <property type="entry name" value="ADP-ribosylation"/>
    <property type="match status" value="1"/>
</dbReference>
<dbReference type="PATRIC" id="fig|1395513.3.peg.1412"/>
<protein>
    <submittedName>
        <fullName evidence="2">Mono-ADP-ribosyltransferase C3</fullName>
    </submittedName>
</protein>
<dbReference type="RefSeq" id="WP_023509670.1">
    <property type="nucleotide sequence ID" value="NZ_AWTC01000005.1"/>
</dbReference>
<gene>
    <name evidence="2" type="ORF">P343_06975</name>
</gene>
<proteinExistence type="predicted"/>
<dbReference type="AlphaFoldDB" id="V6IZU2"/>
<dbReference type="GO" id="GO:0005576">
    <property type="term" value="C:extracellular region"/>
    <property type="evidence" value="ECO:0007669"/>
    <property type="project" value="InterPro"/>
</dbReference>
<dbReference type="CDD" id="cd00233">
    <property type="entry name" value="VIP2"/>
    <property type="match status" value="1"/>
</dbReference>
<dbReference type="Gene3D" id="3.90.176.10">
    <property type="entry name" value="Toxin ADP-ribosyltransferase, Chain A, domain 1"/>
    <property type="match status" value="1"/>
</dbReference>
<evidence type="ECO:0000313" key="3">
    <source>
        <dbReference type="Proteomes" id="UP000018296"/>
    </source>
</evidence>
<evidence type="ECO:0000259" key="1">
    <source>
        <dbReference type="Pfam" id="PF03496"/>
    </source>
</evidence>
<dbReference type="eggNOG" id="COG5585">
    <property type="taxonomic scope" value="Bacteria"/>
</dbReference>
<evidence type="ECO:0000313" key="2">
    <source>
        <dbReference type="EMBL" id="EST12376.1"/>
    </source>
</evidence>
<dbReference type="InterPro" id="IPR003540">
    <property type="entry name" value="ADP-ribosyltransferase"/>
</dbReference>
<keyword evidence="3" id="KW-1185">Reference proteome</keyword>
<dbReference type="GO" id="GO:0016740">
    <property type="term" value="F:transferase activity"/>
    <property type="evidence" value="ECO:0007669"/>
    <property type="project" value="UniProtKB-KW"/>
</dbReference>
<name>V6IZU2_9BACL</name>
<dbReference type="PROSITE" id="PS51996">
    <property type="entry name" value="TR_MART"/>
    <property type="match status" value="1"/>
</dbReference>
<feature type="domain" description="ADP ribosyltransferase" evidence="1">
    <location>
        <begin position="388"/>
        <end position="567"/>
    </location>
</feature>
<sequence>MGHSVSYKEGAWNDMGDAINRMSAWRSGIFDRMRAMDQVFRDLRDTVDDLDEDHRIHFSYKSMSGSLDKLNDDYQKLYNFTGEAGEAVSRHIDHPFFTKMDAFVEAMEKISIDKITTKNTLNVKELQSTSQLASVATYEKVKKKEITLDDIFSNSSLMKTSLKSEYETFKAMATSKKAEKVTFDQYKEAIQYSRGFNYKSIRDKQIDKEFWVNLGIGTAIVILTIACPPAGAVASITYGVMQMTDAVTGTSMISGRKLSTEERITEGAFGLLDLAPGAAALRSAGAFSALGRTGTKGLNTVGELSQGLKRTGQIRLLTLKTPAIRMAAGVKDGTRKVIEKIKSVERARVQKVGEGATNTKSAGVSSREDNAISELSEAKYSLNNLEEAHRWGSHYYNSWIESLTESEKNGIKQYTGNDYRKINTYLRGLSDSLDGVDLHVINDIKSGLDKARVPHNMQVYRGTDIKPFEDLLEIGKDGKINSDSLIGKSIKDDGFVSTAIVKESSFGYMNVSWEINVPKGANAAYVGKISQYPNEAELLLNAGQEMMIKSVNVDNAGKLQVVLDLILKK</sequence>
<dbReference type="Pfam" id="PF03496">
    <property type="entry name" value="ADPrib_exo_Tox"/>
    <property type="match status" value="1"/>
</dbReference>
<accession>V6IZU2</accession>
<organism evidence="2 3">
    <name type="scientific">Sporolactobacillus laevolacticus DSM 442</name>
    <dbReference type="NCBI Taxonomy" id="1395513"/>
    <lineage>
        <taxon>Bacteria</taxon>
        <taxon>Bacillati</taxon>
        <taxon>Bacillota</taxon>
        <taxon>Bacilli</taxon>
        <taxon>Bacillales</taxon>
        <taxon>Sporolactobacillaceae</taxon>
        <taxon>Sporolactobacillus</taxon>
    </lineage>
</organism>
<comment type="caution">
    <text evidence="2">The sequence shown here is derived from an EMBL/GenBank/DDBJ whole genome shotgun (WGS) entry which is preliminary data.</text>
</comment>